<dbReference type="STRING" id="2756.BFR44_05370"/>
<dbReference type="InterPro" id="IPR050558">
    <property type="entry name" value="PTS_Sugar-Specific_Components"/>
</dbReference>
<dbReference type="GO" id="GO:0090589">
    <property type="term" value="F:protein-phosphocysteine-trehalose phosphotransferase system transporter activity"/>
    <property type="evidence" value="ECO:0007669"/>
    <property type="project" value="TreeGrafter"/>
</dbReference>
<dbReference type="CDD" id="cd00212">
    <property type="entry name" value="PTS_IIB_glc"/>
    <property type="match status" value="1"/>
</dbReference>
<dbReference type="Pfam" id="PF00358">
    <property type="entry name" value="PTS_EIIA_1"/>
    <property type="match status" value="1"/>
</dbReference>
<dbReference type="FunFam" id="3.30.1360.60:FF:000001">
    <property type="entry name" value="PTS system glucose-specific IIBC component PtsG"/>
    <property type="match status" value="1"/>
</dbReference>
<dbReference type="GO" id="GO:0008982">
    <property type="term" value="F:protein-N(PI)-phosphohistidine-sugar phosphotransferase activity"/>
    <property type="evidence" value="ECO:0007669"/>
    <property type="project" value="InterPro"/>
</dbReference>
<organism evidence="16 17">
    <name type="scientific">Brochothrix thermosphacta</name>
    <name type="common">Microbacterium thermosphactum</name>
    <dbReference type="NCBI Taxonomy" id="2756"/>
    <lineage>
        <taxon>Bacteria</taxon>
        <taxon>Bacillati</taxon>
        <taxon>Bacillota</taxon>
        <taxon>Bacilli</taxon>
        <taxon>Bacillales</taxon>
        <taxon>Listeriaceae</taxon>
        <taxon>Brochothrix</taxon>
    </lineage>
</organism>
<dbReference type="InterPro" id="IPR011055">
    <property type="entry name" value="Dup_hybrid_motif"/>
</dbReference>
<keyword evidence="8" id="KW-0418">Kinase</keyword>
<evidence type="ECO:0000256" key="12">
    <source>
        <dbReference type="SAM" id="Phobius"/>
    </source>
</evidence>
<comment type="subcellular location">
    <subcellularLocation>
        <location evidence="1">Cell membrane</location>
        <topology evidence="1">Multi-pass membrane protein</topology>
    </subcellularLocation>
</comment>
<evidence type="ECO:0000313" key="16">
    <source>
        <dbReference type="EMBL" id="ATF26775.1"/>
    </source>
</evidence>
<dbReference type="OrthoDB" id="9769191at2"/>
<evidence type="ECO:0000256" key="3">
    <source>
        <dbReference type="ARBA" id="ARBA00022475"/>
    </source>
</evidence>
<dbReference type="InterPro" id="IPR011297">
    <property type="entry name" value="PTS_IIABC_b_glu"/>
</dbReference>
<feature type="transmembrane region" description="Helical" evidence="12">
    <location>
        <begin position="374"/>
        <end position="399"/>
    </location>
</feature>
<dbReference type="NCBIfam" id="TIGR00830">
    <property type="entry name" value="PTBA"/>
    <property type="match status" value="1"/>
</dbReference>
<evidence type="ECO:0000256" key="9">
    <source>
        <dbReference type="ARBA" id="ARBA00022989"/>
    </source>
</evidence>
<feature type="transmembrane region" description="Helical" evidence="12">
    <location>
        <begin position="347"/>
        <end position="367"/>
    </location>
</feature>
<feature type="transmembrane region" description="Helical" evidence="12">
    <location>
        <begin position="275"/>
        <end position="294"/>
    </location>
</feature>
<feature type="transmembrane region" description="Helical" evidence="12">
    <location>
        <begin position="201"/>
        <end position="221"/>
    </location>
</feature>
<keyword evidence="6" id="KW-0598">Phosphotransferase system</keyword>
<dbReference type="Pfam" id="PF02378">
    <property type="entry name" value="PTS_EIIC"/>
    <property type="match status" value="1"/>
</dbReference>
<keyword evidence="10 12" id="KW-0472">Membrane</keyword>
<dbReference type="SUPFAM" id="SSF55604">
    <property type="entry name" value="Glucose permease domain IIB"/>
    <property type="match status" value="1"/>
</dbReference>
<dbReference type="Gene3D" id="3.30.1360.60">
    <property type="entry name" value="Glucose permease domain IIB"/>
    <property type="match status" value="1"/>
</dbReference>
<evidence type="ECO:0000256" key="4">
    <source>
        <dbReference type="ARBA" id="ARBA00022597"/>
    </source>
</evidence>
<feature type="transmembrane region" description="Helical" evidence="12">
    <location>
        <begin position="97"/>
        <end position="119"/>
    </location>
</feature>
<keyword evidence="17" id="KW-1185">Reference proteome</keyword>
<feature type="transmembrane region" description="Helical" evidence="12">
    <location>
        <begin position="233"/>
        <end position="255"/>
    </location>
</feature>
<feature type="active site" description="Phosphocysteine intermediate; for EIIB activity" evidence="11">
    <location>
        <position position="26"/>
    </location>
</feature>
<feature type="domain" description="PTS EIIA type-1" evidence="13">
    <location>
        <begin position="476"/>
        <end position="580"/>
    </location>
</feature>
<dbReference type="FunFam" id="2.70.70.10:FF:000001">
    <property type="entry name" value="PTS system glucose-specific IIA component"/>
    <property type="match status" value="1"/>
</dbReference>
<dbReference type="PROSITE" id="PS00371">
    <property type="entry name" value="PTS_EIIA_TYPE_1_HIS"/>
    <property type="match status" value="1"/>
</dbReference>
<evidence type="ECO:0000259" key="15">
    <source>
        <dbReference type="PROSITE" id="PS51103"/>
    </source>
</evidence>
<sequence>MDYKETAKSILKLIGGKENVSHLEHCSTRLRFTLKDNQIVDTDKLEKVDGVIGVRQNVQTQVIIGNEVVEVYDEIKPLIGEVSQTNTSKEKQKIGAVILDFIISIFQPLIPAIAGGGILKSLLLLGSATGVMNDQSSTYQLLNLIGGAPLYFLPILVAITTANKLKVNQLVAVSAVGALILPEVTTMLADGTSFLGMGVTNIAYASQVFPAILTVLFYAQIEKLFTKISPKPIRIFFVPMMSLLITVPIALLILGPLGYNGGTVFSAVIIWLYNHFGWVATGLLAAVLPFMVVTGMHKAMIPYAVSSMSKMGAELLYLPASLAHNIAESGASFAVSIKTKDKKLKATAVSAGISALFGITEPALYGVTILHKRVLYSVMFASLIGGSFAGIMAIKAFALVGPGLASITMFVEKVNPMNLVWAFATFGISFVIGFIAVLIIYKDPQDVSEEVLKENGLEHLTSPTSGEIVSLSSINDEVFASGMMGDGLGIVPKEGELVAPEEGEVTMVFDTKHALGLKMNNGAEILFHIGLNTVQLAGEGFETFVNVGDRVIKGQKLIAFDLDKIVAAGYDPTVICVVTNKESYQVKSIHQSESVTTDTEVLSIVPIV</sequence>
<gene>
    <name evidence="16" type="ORF">CNY62_10675</name>
</gene>
<dbReference type="NCBIfam" id="TIGR01995">
    <property type="entry name" value="PTS-II-ABC-beta"/>
    <property type="match status" value="1"/>
</dbReference>
<evidence type="ECO:0000313" key="17">
    <source>
        <dbReference type="Proteomes" id="UP000243591"/>
    </source>
</evidence>
<dbReference type="InterPro" id="IPR018113">
    <property type="entry name" value="PTrfase_EIIB_Cys"/>
</dbReference>
<evidence type="ECO:0000256" key="2">
    <source>
        <dbReference type="ARBA" id="ARBA00022448"/>
    </source>
</evidence>
<dbReference type="PANTHER" id="PTHR30175:SF1">
    <property type="entry name" value="PTS SYSTEM ARBUTIN-, CELLOBIOSE-, AND SALICIN-SPECIFIC EIIBC COMPONENT-RELATED"/>
    <property type="match status" value="1"/>
</dbReference>
<dbReference type="Pfam" id="PF00367">
    <property type="entry name" value="PTS_EIIB"/>
    <property type="match status" value="1"/>
</dbReference>
<dbReference type="PROSITE" id="PS51093">
    <property type="entry name" value="PTS_EIIA_TYPE_1"/>
    <property type="match status" value="1"/>
</dbReference>
<dbReference type="RefSeq" id="WP_069125072.1">
    <property type="nucleotide sequence ID" value="NZ_CP023483.1"/>
</dbReference>
<evidence type="ECO:0000256" key="7">
    <source>
        <dbReference type="ARBA" id="ARBA00022692"/>
    </source>
</evidence>
<dbReference type="GO" id="GO:0009401">
    <property type="term" value="P:phosphoenolpyruvate-dependent sugar phosphotransferase system"/>
    <property type="evidence" value="ECO:0007669"/>
    <property type="project" value="UniProtKB-KW"/>
</dbReference>
<feature type="domain" description="PTS EIIC type-1" evidence="15">
    <location>
        <begin position="100"/>
        <end position="454"/>
    </location>
</feature>
<evidence type="ECO:0000256" key="11">
    <source>
        <dbReference type="PROSITE-ProRule" id="PRU00421"/>
    </source>
</evidence>
<keyword evidence="9 12" id="KW-1133">Transmembrane helix</keyword>
<feature type="transmembrane region" description="Helical" evidence="12">
    <location>
        <begin position="139"/>
        <end position="158"/>
    </location>
</feature>
<feature type="transmembrane region" description="Helical" evidence="12">
    <location>
        <begin position="419"/>
        <end position="441"/>
    </location>
</feature>
<dbReference type="KEGG" id="bths:CNY62_10675"/>
<dbReference type="PROSITE" id="PS01035">
    <property type="entry name" value="PTS_EIIB_TYPE_1_CYS"/>
    <property type="match status" value="1"/>
</dbReference>
<keyword evidence="7 12" id="KW-0812">Transmembrane</keyword>
<evidence type="ECO:0000256" key="8">
    <source>
        <dbReference type="ARBA" id="ARBA00022777"/>
    </source>
</evidence>
<dbReference type="Proteomes" id="UP000243591">
    <property type="component" value="Chromosome"/>
</dbReference>
<dbReference type="EMBL" id="CP023483">
    <property type="protein sequence ID" value="ATF26775.1"/>
    <property type="molecule type" value="Genomic_DNA"/>
</dbReference>
<evidence type="ECO:0000256" key="1">
    <source>
        <dbReference type="ARBA" id="ARBA00004651"/>
    </source>
</evidence>
<dbReference type="PANTHER" id="PTHR30175">
    <property type="entry name" value="PHOSPHOTRANSFERASE SYSTEM TRANSPORT PROTEIN"/>
    <property type="match status" value="1"/>
</dbReference>
<evidence type="ECO:0000256" key="6">
    <source>
        <dbReference type="ARBA" id="ARBA00022683"/>
    </source>
</evidence>
<dbReference type="SUPFAM" id="SSF51261">
    <property type="entry name" value="Duplicated hybrid motif"/>
    <property type="match status" value="1"/>
</dbReference>
<evidence type="ECO:0000259" key="14">
    <source>
        <dbReference type="PROSITE" id="PS51098"/>
    </source>
</evidence>
<evidence type="ECO:0000256" key="10">
    <source>
        <dbReference type="ARBA" id="ARBA00023136"/>
    </source>
</evidence>
<protein>
    <submittedName>
        <fullName evidence="16">PTS beta-glucoside transporter subunit EIIBCA</fullName>
    </submittedName>
</protein>
<dbReference type="InterPro" id="IPR013013">
    <property type="entry name" value="PTS_EIIC_1"/>
</dbReference>
<dbReference type="InterPro" id="IPR001996">
    <property type="entry name" value="PTS_IIB_1"/>
</dbReference>
<evidence type="ECO:0000259" key="13">
    <source>
        <dbReference type="PROSITE" id="PS51093"/>
    </source>
</evidence>
<dbReference type="GO" id="GO:0005886">
    <property type="term" value="C:plasma membrane"/>
    <property type="evidence" value="ECO:0007669"/>
    <property type="project" value="UniProtKB-SubCell"/>
</dbReference>
<feature type="domain" description="PTS EIIB type-1" evidence="14">
    <location>
        <begin position="4"/>
        <end position="85"/>
    </location>
</feature>
<dbReference type="InterPro" id="IPR036878">
    <property type="entry name" value="Glu_permease_IIB"/>
</dbReference>
<dbReference type="InterPro" id="IPR001127">
    <property type="entry name" value="PTS_EIIA_1_perm"/>
</dbReference>
<dbReference type="GO" id="GO:0016301">
    <property type="term" value="F:kinase activity"/>
    <property type="evidence" value="ECO:0007669"/>
    <property type="project" value="UniProtKB-KW"/>
</dbReference>
<accession>A0A1D2LZY5</accession>
<dbReference type="GO" id="GO:0015771">
    <property type="term" value="P:trehalose transport"/>
    <property type="evidence" value="ECO:0007669"/>
    <property type="project" value="TreeGrafter"/>
</dbReference>
<keyword evidence="5" id="KW-0808">Transferase</keyword>
<keyword evidence="3" id="KW-1003">Cell membrane</keyword>
<feature type="transmembrane region" description="Helical" evidence="12">
    <location>
        <begin position="170"/>
        <end position="189"/>
    </location>
</feature>
<dbReference type="PROSITE" id="PS51103">
    <property type="entry name" value="PTS_EIIC_TYPE_1"/>
    <property type="match status" value="1"/>
</dbReference>
<proteinExistence type="predicted"/>
<keyword evidence="4" id="KW-0762">Sugar transport</keyword>
<keyword evidence="2" id="KW-0813">Transport</keyword>
<dbReference type="AlphaFoldDB" id="A0A1D2LZY5"/>
<dbReference type="InterPro" id="IPR003352">
    <property type="entry name" value="PTS_EIIC"/>
</dbReference>
<reference evidence="16 17" key="1">
    <citation type="submission" date="2017-09" db="EMBL/GenBank/DDBJ databases">
        <title>Complete Genome Sequences of Two Strains of the Meat Spoilage Bacterium Brochothrix thermosphacta Isolated from Ground Chicken.</title>
        <authorList>
            <person name="Paoli G.C."/>
            <person name="Wijey C."/>
            <person name="Chen C.-Y."/>
            <person name="Nguyen L."/>
            <person name="Yan X."/>
            <person name="Irwin P.L."/>
        </authorList>
    </citation>
    <scope>NUCLEOTIDE SEQUENCE [LARGE SCALE GENOMIC DNA]</scope>
    <source>
        <strain evidence="16 17">BI</strain>
    </source>
</reference>
<name>A0A1D2LZY5_BROTH</name>
<evidence type="ECO:0000256" key="5">
    <source>
        <dbReference type="ARBA" id="ARBA00022679"/>
    </source>
</evidence>
<dbReference type="Gene3D" id="2.70.70.10">
    <property type="entry name" value="Glucose Permease (Domain IIA)"/>
    <property type="match status" value="1"/>
</dbReference>
<dbReference type="PROSITE" id="PS51098">
    <property type="entry name" value="PTS_EIIB_TYPE_1"/>
    <property type="match status" value="1"/>
</dbReference>